<proteinExistence type="predicted"/>
<feature type="non-terminal residue" evidence="1">
    <location>
        <position position="1"/>
    </location>
</feature>
<evidence type="ECO:0000313" key="2">
    <source>
        <dbReference type="Proteomes" id="UP001476798"/>
    </source>
</evidence>
<name>A0ABV0Q2M5_9TELE</name>
<organism evidence="1 2">
    <name type="scientific">Goodea atripinnis</name>
    <dbReference type="NCBI Taxonomy" id="208336"/>
    <lineage>
        <taxon>Eukaryota</taxon>
        <taxon>Metazoa</taxon>
        <taxon>Chordata</taxon>
        <taxon>Craniata</taxon>
        <taxon>Vertebrata</taxon>
        <taxon>Euteleostomi</taxon>
        <taxon>Actinopterygii</taxon>
        <taxon>Neopterygii</taxon>
        <taxon>Teleostei</taxon>
        <taxon>Neoteleostei</taxon>
        <taxon>Acanthomorphata</taxon>
        <taxon>Ovalentaria</taxon>
        <taxon>Atherinomorphae</taxon>
        <taxon>Cyprinodontiformes</taxon>
        <taxon>Goodeidae</taxon>
        <taxon>Goodea</taxon>
    </lineage>
</organism>
<dbReference type="EMBL" id="JAHRIO010095255">
    <property type="protein sequence ID" value="MEQ2190030.1"/>
    <property type="molecule type" value="Genomic_DNA"/>
</dbReference>
<accession>A0ABV0Q2M5</accession>
<evidence type="ECO:0000313" key="1">
    <source>
        <dbReference type="EMBL" id="MEQ2190030.1"/>
    </source>
</evidence>
<protein>
    <submittedName>
        <fullName evidence="1">Uncharacterized protein</fullName>
    </submittedName>
</protein>
<reference evidence="1 2" key="1">
    <citation type="submission" date="2021-06" db="EMBL/GenBank/DDBJ databases">
        <authorList>
            <person name="Palmer J.M."/>
        </authorList>
    </citation>
    <scope>NUCLEOTIDE SEQUENCE [LARGE SCALE GENOMIC DNA]</scope>
    <source>
        <strain evidence="1 2">GA_2019</strain>
        <tissue evidence="1">Muscle</tissue>
    </source>
</reference>
<dbReference type="Proteomes" id="UP001476798">
    <property type="component" value="Unassembled WGS sequence"/>
</dbReference>
<gene>
    <name evidence="1" type="ORF">GOODEAATRI_031350</name>
</gene>
<comment type="caution">
    <text evidence="1">The sequence shown here is derived from an EMBL/GenBank/DDBJ whole genome shotgun (WGS) entry which is preliminary data.</text>
</comment>
<keyword evidence="2" id="KW-1185">Reference proteome</keyword>
<sequence>PSTPIVPVHLPGTGRFIPPQECKLKFPFKSNPAHRLSWGPASEALQALASFSEDMRLIFPISPERCIVNSCKPKNTLCGDSCRPQRVWHILGGGVGCFYLTGEQGRGSMTQTKQCFVLVAPKSIKFLP</sequence>